<keyword evidence="2" id="KW-1185">Reference proteome</keyword>
<dbReference type="OrthoDB" id="9809136at2"/>
<dbReference type="KEGG" id="fiy:BN1229_v1_3469"/>
<dbReference type="KEGG" id="fil:BN1229_v1_2446"/>
<dbReference type="Proteomes" id="UP000033187">
    <property type="component" value="Chromosome 1"/>
</dbReference>
<evidence type="ECO:0008006" key="3">
    <source>
        <dbReference type="Google" id="ProtNLM"/>
    </source>
</evidence>
<dbReference type="AlphaFoldDB" id="A0A0D6JJD5"/>
<dbReference type="RefSeq" id="WP_046478355.1">
    <property type="nucleotide sequence ID" value="NZ_LN829118.1"/>
</dbReference>
<dbReference type="Pfam" id="PF07372">
    <property type="entry name" value="DUF1491"/>
    <property type="match status" value="1"/>
</dbReference>
<gene>
    <name evidence="1" type="ORF">YBN1229_v1_3469</name>
</gene>
<dbReference type="Gene3D" id="3.40.1530.20">
    <property type="entry name" value="Protein of unknown function (DUF1491)"/>
    <property type="match status" value="1"/>
</dbReference>
<evidence type="ECO:0000313" key="2">
    <source>
        <dbReference type="Proteomes" id="UP000033187"/>
    </source>
</evidence>
<dbReference type="EMBL" id="LN829119">
    <property type="protein sequence ID" value="CPR22036.1"/>
    <property type="molecule type" value="Genomic_DNA"/>
</dbReference>
<proteinExistence type="predicted"/>
<reference evidence="2" key="1">
    <citation type="submission" date="2015-02" db="EMBL/GenBank/DDBJ databases">
        <authorList>
            <person name="Chooi Y.-H."/>
        </authorList>
    </citation>
    <scope>NUCLEOTIDE SEQUENCE [LARGE SCALE GENOMIC DNA]</scope>
    <source>
        <strain evidence="2">strain Y</strain>
    </source>
</reference>
<name>A0A0D6JJD5_9HYPH</name>
<sequence>MRLKSEIWVKAYIRRCGASGGAAFVVRRGDDAAGSIFIRINRLDGTSTLFGPAAAGLETAEIERRWSLRLGQDPKPDEDIDAYVAREISFDPDIWVIEVEDREGRHFLEDWLAED</sequence>
<evidence type="ECO:0000313" key="1">
    <source>
        <dbReference type="EMBL" id="CPR22036.1"/>
    </source>
</evidence>
<accession>A0A0D6JJD5</accession>
<dbReference type="InterPro" id="IPR009964">
    <property type="entry name" value="DUF1491"/>
</dbReference>
<protein>
    <recommendedName>
        <fullName evidence="3">ATP-dependent Zn protease</fullName>
    </recommendedName>
</protein>
<organism evidence="1 2">
    <name type="scientific">Candidatus Filomicrobium marinum</name>
    <dbReference type="NCBI Taxonomy" id="1608628"/>
    <lineage>
        <taxon>Bacteria</taxon>
        <taxon>Pseudomonadati</taxon>
        <taxon>Pseudomonadota</taxon>
        <taxon>Alphaproteobacteria</taxon>
        <taxon>Hyphomicrobiales</taxon>
        <taxon>Hyphomicrobiaceae</taxon>
        <taxon>Filomicrobium</taxon>
    </lineage>
</organism>